<protein>
    <submittedName>
        <fullName evidence="2">Uncharacterized protein</fullName>
    </submittedName>
</protein>
<organism evidence="2 3">
    <name type="scientific">Synaphobranchus kaupii</name>
    <name type="common">Kaup's arrowtooth eel</name>
    <dbReference type="NCBI Taxonomy" id="118154"/>
    <lineage>
        <taxon>Eukaryota</taxon>
        <taxon>Metazoa</taxon>
        <taxon>Chordata</taxon>
        <taxon>Craniata</taxon>
        <taxon>Vertebrata</taxon>
        <taxon>Euteleostomi</taxon>
        <taxon>Actinopterygii</taxon>
        <taxon>Neopterygii</taxon>
        <taxon>Teleostei</taxon>
        <taxon>Anguilliformes</taxon>
        <taxon>Synaphobranchidae</taxon>
        <taxon>Synaphobranchus</taxon>
    </lineage>
</organism>
<proteinExistence type="predicted"/>
<dbReference type="AlphaFoldDB" id="A0A9Q1FTL6"/>
<sequence length="105" mass="11489">MKTARAFLGTTVRKKKLVLLEPAGCSRQLTSWERAKTAGPPGAVRPRKGQHRIHWEPAIAHLMRVRGTLEWVYRQLAVTVSGHAGGFGLIVSEILGVAPGLKTVR</sequence>
<comment type="caution">
    <text evidence="2">The sequence shown here is derived from an EMBL/GenBank/DDBJ whole genome shotgun (WGS) entry which is preliminary data.</text>
</comment>
<accession>A0A9Q1FTL6</accession>
<name>A0A9Q1FTL6_SYNKA</name>
<dbReference type="Proteomes" id="UP001152622">
    <property type="component" value="Chromosome 4"/>
</dbReference>
<evidence type="ECO:0000313" key="3">
    <source>
        <dbReference type="Proteomes" id="UP001152622"/>
    </source>
</evidence>
<evidence type="ECO:0000256" key="1">
    <source>
        <dbReference type="SAM" id="MobiDB-lite"/>
    </source>
</evidence>
<keyword evidence="3" id="KW-1185">Reference proteome</keyword>
<evidence type="ECO:0000313" key="2">
    <source>
        <dbReference type="EMBL" id="KAJ8365848.1"/>
    </source>
</evidence>
<gene>
    <name evidence="2" type="ORF">SKAU_G00146790</name>
</gene>
<reference evidence="2" key="1">
    <citation type="journal article" date="2023" name="Science">
        <title>Genome structures resolve the early diversification of teleost fishes.</title>
        <authorList>
            <person name="Parey E."/>
            <person name="Louis A."/>
            <person name="Montfort J."/>
            <person name="Bouchez O."/>
            <person name="Roques C."/>
            <person name="Iampietro C."/>
            <person name="Lluch J."/>
            <person name="Castinel A."/>
            <person name="Donnadieu C."/>
            <person name="Desvignes T."/>
            <person name="Floi Bucao C."/>
            <person name="Jouanno E."/>
            <person name="Wen M."/>
            <person name="Mejri S."/>
            <person name="Dirks R."/>
            <person name="Jansen H."/>
            <person name="Henkel C."/>
            <person name="Chen W.J."/>
            <person name="Zahm M."/>
            <person name="Cabau C."/>
            <person name="Klopp C."/>
            <person name="Thompson A.W."/>
            <person name="Robinson-Rechavi M."/>
            <person name="Braasch I."/>
            <person name="Lecointre G."/>
            <person name="Bobe J."/>
            <person name="Postlethwait J.H."/>
            <person name="Berthelot C."/>
            <person name="Roest Crollius H."/>
            <person name="Guiguen Y."/>
        </authorList>
    </citation>
    <scope>NUCLEOTIDE SEQUENCE</scope>
    <source>
        <strain evidence="2">WJC10195</strain>
    </source>
</reference>
<dbReference type="EMBL" id="JAINUF010000004">
    <property type="protein sequence ID" value="KAJ8365848.1"/>
    <property type="molecule type" value="Genomic_DNA"/>
</dbReference>
<feature type="region of interest" description="Disordered" evidence="1">
    <location>
        <begin position="31"/>
        <end position="50"/>
    </location>
</feature>